<comment type="caution">
    <text evidence="2">The sequence shown here is derived from an EMBL/GenBank/DDBJ whole genome shotgun (WGS) entry which is preliminary data.</text>
</comment>
<gene>
    <name evidence="2" type="ORF">A2U01_0010438</name>
</gene>
<dbReference type="Proteomes" id="UP000265520">
    <property type="component" value="Unassembled WGS sequence"/>
</dbReference>
<dbReference type="Gene3D" id="3.30.420.10">
    <property type="entry name" value="Ribonuclease H-like superfamily/Ribonuclease H"/>
    <property type="match status" value="1"/>
</dbReference>
<dbReference type="PANTHER" id="PTHR48475">
    <property type="entry name" value="RIBONUCLEASE H"/>
    <property type="match status" value="1"/>
</dbReference>
<dbReference type="Pfam" id="PF13456">
    <property type="entry name" value="RVT_3"/>
    <property type="match status" value="1"/>
</dbReference>
<feature type="domain" description="RNase H type-1" evidence="1">
    <location>
        <begin position="3"/>
        <end position="66"/>
    </location>
</feature>
<dbReference type="EMBL" id="LXQA010016363">
    <property type="protein sequence ID" value="MCH89539.1"/>
    <property type="molecule type" value="Genomic_DNA"/>
</dbReference>
<evidence type="ECO:0000313" key="2">
    <source>
        <dbReference type="EMBL" id="MCH89539.1"/>
    </source>
</evidence>
<dbReference type="PANTHER" id="PTHR48475:SF2">
    <property type="entry name" value="RIBONUCLEASE H"/>
    <property type="match status" value="1"/>
</dbReference>
<dbReference type="GO" id="GO:0004523">
    <property type="term" value="F:RNA-DNA hybrid ribonuclease activity"/>
    <property type="evidence" value="ECO:0007669"/>
    <property type="project" value="InterPro"/>
</dbReference>
<organism evidence="2 3">
    <name type="scientific">Trifolium medium</name>
    <dbReference type="NCBI Taxonomy" id="97028"/>
    <lineage>
        <taxon>Eukaryota</taxon>
        <taxon>Viridiplantae</taxon>
        <taxon>Streptophyta</taxon>
        <taxon>Embryophyta</taxon>
        <taxon>Tracheophyta</taxon>
        <taxon>Spermatophyta</taxon>
        <taxon>Magnoliopsida</taxon>
        <taxon>eudicotyledons</taxon>
        <taxon>Gunneridae</taxon>
        <taxon>Pentapetalae</taxon>
        <taxon>rosids</taxon>
        <taxon>fabids</taxon>
        <taxon>Fabales</taxon>
        <taxon>Fabaceae</taxon>
        <taxon>Papilionoideae</taxon>
        <taxon>50 kb inversion clade</taxon>
        <taxon>NPAAA clade</taxon>
        <taxon>Hologalegina</taxon>
        <taxon>IRL clade</taxon>
        <taxon>Trifolieae</taxon>
        <taxon>Trifolium</taxon>
    </lineage>
</organism>
<dbReference type="InterPro" id="IPR012337">
    <property type="entry name" value="RNaseH-like_sf"/>
</dbReference>
<name>A0A392MR99_9FABA</name>
<dbReference type="SUPFAM" id="SSF53098">
    <property type="entry name" value="Ribonuclease H-like"/>
    <property type="match status" value="1"/>
</dbReference>
<accession>A0A392MR99</accession>
<protein>
    <submittedName>
        <fullName evidence="2">Gag-pol polyprotein</fullName>
    </submittedName>
</protein>
<evidence type="ECO:0000259" key="1">
    <source>
        <dbReference type="Pfam" id="PF13456"/>
    </source>
</evidence>
<dbReference type="GO" id="GO:0003676">
    <property type="term" value="F:nucleic acid binding"/>
    <property type="evidence" value="ECO:0007669"/>
    <property type="project" value="InterPro"/>
</dbReference>
<proteinExistence type="predicted"/>
<dbReference type="AlphaFoldDB" id="A0A392MR99"/>
<reference evidence="2 3" key="1">
    <citation type="journal article" date="2018" name="Front. Plant Sci.">
        <title>Red Clover (Trifolium pratense) and Zigzag Clover (T. medium) - A Picture of Genomic Similarities and Differences.</title>
        <authorList>
            <person name="Dluhosova J."/>
            <person name="Istvanek J."/>
            <person name="Nedelnik J."/>
            <person name="Repkova J."/>
        </authorList>
    </citation>
    <scope>NUCLEOTIDE SEQUENCE [LARGE SCALE GENOMIC DNA]</scope>
    <source>
        <strain evidence="3">cv. 10/8</strain>
        <tissue evidence="2">Leaf</tissue>
    </source>
</reference>
<dbReference type="InterPro" id="IPR002156">
    <property type="entry name" value="RNaseH_domain"/>
</dbReference>
<evidence type="ECO:0000313" key="3">
    <source>
        <dbReference type="Proteomes" id="UP000265520"/>
    </source>
</evidence>
<dbReference type="InterPro" id="IPR036397">
    <property type="entry name" value="RNaseH_sf"/>
</dbReference>
<keyword evidence="3" id="KW-1185">Reference proteome</keyword>
<sequence length="189" mass="21580">MEVKELRAKSDSQLVTSQVASEFQRKDPQLIKYFSKVKGLIARFEFFEQTYVPREQNVRADLLSKLASTKKPGSNRTIIQEIIPPPSTETASEVITVEETADWRAPIMLFIKQDILPEDRDEAAKLRRTASKYNIVNDKLYKMGFSTPMLLFLGKDESKRLLAEIHDGECRSHIGARALAEKVLRAGFY</sequence>